<evidence type="ECO:0000313" key="5">
    <source>
        <dbReference type="Proteomes" id="UP000199045"/>
    </source>
</evidence>
<accession>A0A1G7GY54</accession>
<protein>
    <recommendedName>
        <fullName evidence="6">TIGR01777 family protein</fullName>
    </recommendedName>
</protein>
<dbReference type="RefSeq" id="WP_089828380.1">
    <property type="nucleotide sequence ID" value="NZ_FNBN01000001.1"/>
</dbReference>
<evidence type="ECO:0000256" key="1">
    <source>
        <dbReference type="ARBA" id="ARBA00009353"/>
    </source>
</evidence>
<name>A0A1G7GY54_CHIFI</name>
<feature type="domain" description="DUF1731" evidence="3">
    <location>
        <begin position="256"/>
        <end position="302"/>
    </location>
</feature>
<dbReference type="InterPro" id="IPR010099">
    <property type="entry name" value="SDR39U1"/>
</dbReference>
<dbReference type="NCBIfam" id="TIGR01777">
    <property type="entry name" value="yfcH"/>
    <property type="match status" value="1"/>
</dbReference>
<comment type="similarity">
    <text evidence="1">Belongs to the NAD(P)-dependent epimerase/dehydratase family. SDR39U1 subfamily.</text>
</comment>
<evidence type="ECO:0008006" key="6">
    <source>
        <dbReference type="Google" id="ProtNLM"/>
    </source>
</evidence>
<dbReference type="Pfam" id="PF08338">
    <property type="entry name" value="DUF1731"/>
    <property type="match status" value="1"/>
</dbReference>
<gene>
    <name evidence="4" type="ORF">SAMN04488121_101209</name>
</gene>
<dbReference type="SUPFAM" id="SSF51735">
    <property type="entry name" value="NAD(P)-binding Rossmann-fold domains"/>
    <property type="match status" value="1"/>
</dbReference>
<dbReference type="STRING" id="104663.SAMN04488121_101209"/>
<dbReference type="Proteomes" id="UP000199045">
    <property type="component" value="Unassembled WGS sequence"/>
</dbReference>
<dbReference type="Pfam" id="PF01370">
    <property type="entry name" value="Epimerase"/>
    <property type="match status" value="1"/>
</dbReference>
<evidence type="ECO:0000259" key="3">
    <source>
        <dbReference type="Pfam" id="PF08338"/>
    </source>
</evidence>
<feature type="domain" description="NAD-dependent epimerase/dehydratase" evidence="2">
    <location>
        <begin position="7"/>
        <end position="225"/>
    </location>
</feature>
<dbReference type="CDD" id="cd05242">
    <property type="entry name" value="SDR_a8"/>
    <property type="match status" value="1"/>
</dbReference>
<dbReference type="Gene3D" id="3.40.50.720">
    <property type="entry name" value="NAD(P)-binding Rossmann-like Domain"/>
    <property type="match status" value="1"/>
</dbReference>
<dbReference type="PANTHER" id="PTHR11092:SF0">
    <property type="entry name" value="EPIMERASE FAMILY PROTEIN SDR39U1"/>
    <property type="match status" value="1"/>
</dbReference>
<dbReference type="InterPro" id="IPR001509">
    <property type="entry name" value="Epimerase_deHydtase"/>
</dbReference>
<reference evidence="4 5" key="1">
    <citation type="submission" date="2016-10" db="EMBL/GenBank/DDBJ databases">
        <authorList>
            <person name="de Groot N.N."/>
        </authorList>
    </citation>
    <scope>NUCLEOTIDE SEQUENCE [LARGE SCALE GENOMIC DNA]</scope>
    <source>
        <strain evidence="4 5">DSM 527</strain>
    </source>
</reference>
<dbReference type="InterPro" id="IPR013549">
    <property type="entry name" value="DUF1731"/>
</dbReference>
<dbReference type="EMBL" id="FNBN01000001">
    <property type="protein sequence ID" value="SDE93004.1"/>
    <property type="molecule type" value="Genomic_DNA"/>
</dbReference>
<evidence type="ECO:0000313" key="4">
    <source>
        <dbReference type="EMBL" id="SDE93004.1"/>
    </source>
</evidence>
<dbReference type="AlphaFoldDB" id="A0A1G7GY54"/>
<proteinExistence type="inferred from homology"/>
<evidence type="ECO:0000259" key="2">
    <source>
        <dbReference type="Pfam" id="PF01370"/>
    </source>
</evidence>
<dbReference type="OrthoDB" id="9801773at2"/>
<sequence>MKNKKIVIAAGTGFIGKGMIEHFGSDNDIVILTRHPITGHGRVRYIGWDGKTLDDWSKELENTDLLVNLAGKSVNCRYTEANKQEIFDSRTNATAVLGTAIRTLQHPPALWINAASATIYRHAEDRPMDEFTGEMKNDFSVQVCKRWEAAFNAEETPGTRKAIFRIAITLGHQGGVMTPYLNLVKFGLGGHQGNGRQKFSWVHITDVCRMMEWLYEHSELDGVFNCSSPYPVSNRQFMRTLRKAAGQFFGLPASVWMLRIGARLIGTEAELLLKSRWVLPTRALQAGFVFEYPQLQPAMENIIGRLPRRRYHLI</sequence>
<organism evidence="4 5">
    <name type="scientific">Chitinophaga filiformis</name>
    <name type="common">Myxococcus filiformis</name>
    <name type="synonym">Flexibacter filiformis</name>
    <dbReference type="NCBI Taxonomy" id="104663"/>
    <lineage>
        <taxon>Bacteria</taxon>
        <taxon>Pseudomonadati</taxon>
        <taxon>Bacteroidota</taxon>
        <taxon>Chitinophagia</taxon>
        <taxon>Chitinophagales</taxon>
        <taxon>Chitinophagaceae</taxon>
        <taxon>Chitinophaga</taxon>
    </lineage>
</organism>
<dbReference type="PANTHER" id="PTHR11092">
    <property type="entry name" value="SUGAR NUCLEOTIDE EPIMERASE RELATED"/>
    <property type="match status" value="1"/>
</dbReference>
<dbReference type="InterPro" id="IPR036291">
    <property type="entry name" value="NAD(P)-bd_dom_sf"/>
</dbReference>